<dbReference type="InterPro" id="IPR011071">
    <property type="entry name" value="Lyase_8-like_C"/>
</dbReference>
<keyword evidence="3 7" id="KW-0456">Lyase</keyword>
<dbReference type="Gene3D" id="2.70.98.10">
    <property type="match status" value="1"/>
</dbReference>
<dbReference type="SUPFAM" id="SSF48230">
    <property type="entry name" value="Chondroitin AC/alginate lyase"/>
    <property type="match status" value="1"/>
</dbReference>
<evidence type="ECO:0000259" key="4">
    <source>
        <dbReference type="Pfam" id="PF02278"/>
    </source>
</evidence>
<feature type="domain" description="Polysaccharide lyase family 8 central" evidence="4">
    <location>
        <begin position="398"/>
        <end position="656"/>
    </location>
</feature>
<accession>A0ABP6CZF0</accession>
<evidence type="ECO:0000256" key="1">
    <source>
        <dbReference type="ARBA" id="ARBA00006699"/>
    </source>
</evidence>
<dbReference type="InterPro" id="IPR003159">
    <property type="entry name" value="Lyase_8_central_dom"/>
</dbReference>
<dbReference type="InterPro" id="IPR014718">
    <property type="entry name" value="GH-type_carb-bd"/>
</dbReference>
<comment type="caution">
    <text evidence="7">The sequence shown here is derived from an EMBL/GenBank/DDBJ whole genome shotgun (WGS) entry which is preliminary data.</text>
</comment>
<proteinExistence type="inferred from homology"/>
<dbReference type="Pfam" id="PF08124">
    <property type="entry name" value="Lyase_8_N"/>
    <property type="match status" value="1"/>
</dbReference>
<evidence type="ECO:0000259" key="6">
    <source>
        <dbReference type="Pfam" id="PF08124"/>
    </source>
</evidence>
<keyword evidence="2" id="KW-0732">Signal</keyword>
<feature type="domain" description="Polysaccharide lyase 8 N-terminal alpha-helical" evidence="6">
    <location>
        <begin position="21"/>
        <end position="355"/>
    </location>
</feature>
<dbReference type="InterPro" id="IPR038970">
    <property type="entry name" value="Lyase_8"/>
</dbReference>
<comment type="similarity">
    <text evidence="1">Belongs to the polysaccharide lyase 8 family.</text>
</comment>
<dbReference type="Gene3D" id="1.50.10.100">
    <property type="entry name" value="Chondroitin AC/alginate lyase"/>
    <property type="match status" value="1"/>
</dbReference>
<organism evidence="7 8">
    <name type="scientific">Actinomadura fulvescens</name>
    <dbReference type="NCBI Taxonomy" id="46160"/>
    <lineage>
        <taxon>Bacteria</taxon>
        <taxon>Bacillati</taxon>
        <taxon>Actinomycetota</taxon>
        <taxon>Actinomycetes</taxon>
        <taxon>Streptosporangiales</taxon>
        <taxon>Thermomonosporaceae</taxon>
        <taxon>Actinomadura</taxon>
    </lineage>
</organism>
<sequence length="783" mass="82547">MLGHTVPAHAADEFDTLRLRWRSLVLGTGFTATAEPFKSKLASLGQSAARVRSTMAPAAGSLWPDLVYADPEPDLDAESYAFSAAVTGSFSRLLTMAHAWAQPGTGLTGSAGLLADIRTGIDHLHDEVYNFGKAQYGNWWQWQIGTPRALFDLCAILGDQLSATQVAALVAAVKHFVPNSAVASYTDKSTGANRVDLCRSIAFTGVLGRDSARLALARDALSPVFPYVTSGDGFYRDGSFIQHRWIPYTGTYGNELLGGLAWLFTLLAGSSWAVTTPDRQLFLNAVERSYAPMLFNGLMMDGVSGRGISRGVAASDTARIRDDDHVRGHAVIANIVLLSGAASTAEAARWKGLVKGWAARAKYAPLLSDPRMGVAALARCKAVIDDAAVQAAPEPTGHRLFASMDRAVHRRPGWAASVSMSSARISFYEHGNGENLRGWHTGSGMLCWWGSDFGNGQYSDSFWPTVDPYRLPGTTVSKKPLADAAGGAWGADKPSAVWGGGASDGEFAAVGQDTRGLQSTLTARKSWFFLADAIVCLGAGITCTDGTAVESVYDNRNLGEAGTHALTIDGVTQPVAHPWSTTAASPGWAHLAGFGGYVFLDDRAVVFRREERTGRWRDINTGGSADPVTRRYLTLYRHHGTDPTAGGYAYLVMPGATTAAVSARAAATSWVSVIVNGADRQGVVVPSLGVTAVNFFAGGSAGGVTVSAPAAVLIRERSDGTAVICVADPRRSATTIDVTWAHAVGSVVSKDASVTVTSTGSSLKFQVNASGSAGATHRLVVRL</sequence>
<evidence type="ECO:0000259" key="5">
    <source>
        <dbReference type="Pfam" id="PF02884"/>
    </source>
</evidence>
<dbReference type="Pfam" id="PF02278">
    <property type="entry name" value="Lyase_8"/>
    <property type="match status" value="1"/>
</dbReference>
<dbReference type="InterPro" id="IPR008929">
    <property type="entry name" value="Chondroitin_lyas"/>
</dbReference>
<keyword evidence="8" id="KW-1185">Reference proteome</keyword>
<dbReference type="InterPro" id="IPR004103">
    <property type="entry name" value="Lyase_8_C"/>
</dbReference>
<dbReference type="SUPFAM" id="SSF74650">
    <property type="entry name" value="Galactose mutarotase-like"/>
    <property type="match status" value="1"/>
</dbReference>
<evidence type="ECO:0000256" key="3">
    <source>
        <dbReference type="ARBA" id="ARBA00023239"/>
    </source>
</evidence>
<dbReference type="PANTHER" id="PTHR38481:SF1">
    <property type="entry name" value="HYALURONATE LYASE"/>
    <property type="match status" value="1"/>
</dbReference>
<dbReference type="PANTHER" id="PTHR38481">
    <property type="entry name" value="HYALURONATE LYASE"/>
    <property type="match status" value="1"/>
</dbReference>
<dbReference type="InterPro" id="IPR011013">
    <property type="entry name" value="Gal_mutarotase_sf_dom"/>
</dbReference>
<dbReference type="Pfam" id="PF02884">
    <property type="entry name" value="Lyase_8_C"/>
    <property type="match status" value="1"/>
</dbReference>
<evidence type="ECO:0000313" key="8">
    <source>
        <dbReference type="Proteomes" id="UP001501509"/>
    </source>
</evidence>
<dbReference type="Gene3D" id="2.60.220.10">
    <property type="entry name" value="Polysaccharide lyase family 8-like, C-terminal"/>
    <property type="match status" value="1"/>
</dbReference>
<protein>
    <submittedName>
        <fullName evidence="7">Polysaccharide lyase 8 family protein</fullName>
    </submittedName>
</protein>
<gene>
    <name evidence="7" type="ORF">GCM10010411_82720</name>
</gene>
<dbReference type="InterPro" id="IPR012970">
    <property type="entry name" value="Lyase_8_alpha_N"/>
</dbReference>
<dbReference type="CDD" id="cd01083">
    <property type="entry name" value="GAG_Lyase"/>
    <property type="match status" value="1"/>
</dbReference>
<dbReference type="Proteomes" id="UP001501509">
    <property type="component" value="Unassembled WGS sequence"/>
</dbReference>
<dbReference type="SUPFAM" id="SSF49863">
    <property type="entry name" value="Hyaluronate lyase-like, C-terminal domain"/>
    <property type="match status" value="1"/>
</dbReference>
<dbReference type="GO" id="GO:0016829">
    <property type="term" value="F:lyase activity"/>
    <property type="evidence" value="ECO:0007669"/>
    <property type="project" value="UniProtKB-KW"/>
</dbReference>
<reference evidence="8" key="1">
    <citation type="journal article" date="2019" name="Int. J. Syst. Evol. Microbiol.">
        <title>The Global Catalogue of Microorganisms (GCM) 10K type strain sequencing project: providing services to taxonomists for standard genome sequencing and annotation.</title>
        <authorList>
            <consortium name="The Broad Institute Genomics Platform"/>
            <consortium name="The Broad Institute Genome Sequencing Center for Infectious Disease"/>
            <person name="Wu L."/>
            <person name="Ma J."/>
        </authorList>
    </citation>
    <scope>NUCLEOTIDE SEQUENCE [LARGE SCALE GENOMIC DNA]</scope>
    <source>
        <strain evidence="8">JCM 6833</strain>
    </source>
</reference>
<evidence type="ECO:0000313" key="7">
    <source>
        <dbReference type="EMBL" id="GAA2631979.1"/>
    </source>
</evidence>
<name>A0ABP6CZF0_9ACTN</name>
<feature type="domain" description="Polysaccharide lyase family 8 C-terminal" evidence="5">
    <location>
        <begin position="672"/>
        <end position="736"/>
    </location>
</feature>
<evidence type="ECO:0000256" key="2">
    <source>
        <dbReference type="ARBA" id="ARBA00022729"/>
    </source>
</evidence>
<dbReference type="EMBL" id="BAAATD010000016">
    <property type="protein sequence ID" value="GAA2631979.1"/>
    <property type="molecule type" value="Genomic_DNA"/>
</dbReference>